<evidence type="ECO:0000313" key="1">
    <source>
        <dbReference type="EnsemblPlants" id="Bo3g107900.1"/>
    </source>
</evidence>
<protein>
    <submittedName>
        <fullName evidence="1">Uncharacterized protein</fullName>
    </submittedName>
</protein>
<keyword evidence="2" id="KW-1185">Reference proteome</keyword>
<sequence length="96" mass="11155">MLQGTDSKEQIQLEDLDTMRLMLIPTFHIQLLQEMRRNLGLCISEKYHSKYQSTSAVWIWPYLPGCPSGRSGIACVVFFNMLHTKPSKFWMLFSAI</sequence>
<dbReference type="AlphaFoldDB" id="A0A0D3BFV4"/>
<dbReference type="Proteomes" id="UP000032141">
    <property type="component" value="Chromosome C3"/>
</dbReference>
<name>A0A0D3BFV4_BRAOL</name>
<accession>A0A0D3BFV4</accession>
<dbReference type="Gramene" id="Bo3g107900.1">
    <property type="protein sequence ID" value="Bo3g107900.1"/>
    <property type="gene ID" value="Bo3g107900"/>
</dbReference>
<proteinExistence type="predicted"/>
<organism evidence="1 2">
    <name type="scientific">Brassica oleracea var. oleracea</name>
    <dbReference type="NCBI Taxonomy" id="109376"/>
    <lineage>
        <taxon>Eukaryota</taxon>
        <taxon>Viridiplantae</taxon>
        <taxon>Streptophyta</taxon>
        <taxon>Embryophyta</taxon>
        <taxon>Tracheophyta</taxon>
        <taxon>Spermatophyta</taxon>
        <taxon>Magnoliopsida</taxon>
        <taxon>eudicotyledons</taxon>
        <taxon>Gunneridae</taxon>
        <taxon>Pentapetalae</taxon>
        <taxon>rosids</taxon>
        <taxon>malvids</taxon>
        <taxon>Brassicales</taxon>
        <taxon>Brassicaceae</taxon>
        <taxon>Brassiceae</taxon>
        <taxon>Brassica</taxon>
    </lineage>
</organism>
<dbReference type="HOGENOM" id="CLU_2362645_0_0_1"/>
<dbReference type="EnsemblPlants" id="Bo3g107900.1">
    <property type="protein sequence ID" value="Bo3g107900.1"/>
    <property type="gene ID" value="Bo3g107900"/>
</dbReference>
<reference evidence="1 2" key="1">
    <citation type="journal article" date="2014" name="Genome Biol.">
        <title>Transcriptome and methylome profiling reveals relics of genome dominance in the mesopolyploid Brassica oleracea.</title>
        <authorList>
            <person name="Parkin I.A."/>
            <person name="Koh C."/>
            <person name="Tang H."/>
            <person name="Robinson S.J."/>
            <person name="Kagale S."/>
            <person name="Clarke W.E."/>
            <person name="Town C.D."/>
            <person name="Nixon J."/>
            <person name="Krishnakumar V."/>
            <person name="Bidwell S.L."/>
            <person name="Denoeud F."/>
            <person name="Belcram H."/>
            <person name="Links M.G."/>
            <person name="Just J."/>
            <person name="Clarke C."/>
            <person name="Bender T."/>
            <person name="Huebert T."/>
            <person name="Mason A.S."/>
            <person name="Pires J.C."/>
            <person name="Barker G."/>
            <person name="Moore J."/>
            <person name="Walley P.G."/>
            <person name="Manoli S."/>
            <person name="Batley J."/>
            <person name="Edwards D."/>
            <person name="Nelson M.N."/>
            <person name="Wang X."/>
            <person name="Paterson A.H."/>
            <person name="King G."/>
            <person name="Bancroft I."/>
            <person name="Chalhoub B."/>
            <person name="Sharpe A.G."/>
        </authorList>
    </citation>
    <scope>NUCLEOTIDE SEQUENCE</scope>
    <source>
        <strain evidence="1 2">cv. TO1000</strain>
    </source>
</reference>
<reference evidence="1" key="2">
    <citation type="submission" date="2015-03" db="UniProtKB">
        <authorList>
            <consortium name="EnsemblPlants"/>
        </authorList>
    </citation>
    <scope>IDENTIFICATION</scope>
</reference>
<evidence type="ECO:0000313" key="2">
    <source>
        <dbReference type="Proteomes" id="UP000032141"/>
    </source>
</evidence>